<dbReference type="GO" id="GO:0005634">
    <property type="term" value="C:nucleus"/>
    <property type="evidence" value="ECO:0007669"/>
    <property type="project" value="UniProtKB-SubCell"/>
</dbReference>
<reference evidence="11" key="1">
    <citation type="submission" date="2021-02" db="EMBL/GenBank/DDBJ databases">
        <authorList>
            <person name="Nowell W R."/>
        </authorList>
    </citation>
    <scope>NUCLEOTIDE SEQUENCE</scope>
</reference>
<dbReference type="InterPro" id="IPR003961">
    <property type="entry name" value="FN3_dom"/>
</dbReference>
<keyword evidence="3 6" id="KW-0808">Transferase</keyword>
<sequence length="1108" mass="124096">MDPTTSLTVIYQVVIVIKQTVHEVKANQEQCQRLGGRIDAITSVLESLNDQDLQRQELQKSLSNFHSCVNQCLEFVKKFADKTSWFDQIFKNQNYKKQFEELNLQLSQCATDLNLGVNLKQIFDPKLDESDQRKDLNAIQSKIDDIASMMAEMQSEQLRHYNRLENTITERFNSFKHKLEQSILKISDPVRGARIAEEEHAFLHIPYHDLIQEKRLGQGGFSDVYRGKWLDIMVLSKPSDFVATNGDASVFLQWSPVLNATQYEIQIKAEDTWAKNIHYTTATSFIGTDLKNGTHYLAQVIAINAVRQNEPSITLKIRPKVGQSLFNLSIKRGQQQGQMSLKFRAVPTDLGYKIERCDVADMSVYICVATIKDKNTVSYEDKTNCDPLQHSCLGHYYTMSIPDAIWWPGTGVLSRKVFCIRTASARSGTVPQTTPLLKHNSSEASAASNLHMDPWGNLPTNPEGNLPTDPWGNLPTNPEGNLSTDPWGNLPTDPWANLPTNPWGNLPTDPWANLPTNPWGNLPTNPEGNIPTNRSPQQLTQSATGANSKQLMYVRKGDLTTEQTDVIVVCSSSQVLLENIFRASGDTVKTAYNIESKQKSPTVIVVAAGGQLAAKKIYFLPWQPNSDAALLCESLKKFVSNAIEKAVTDNYKSIAFPAIGCGQFGCQISLVAKTIVGEACRLLATHPISISFIIQPDRTDIYDEFQKQIDSLQQPQQPPEMIAVSATIGNGMITVEKGDITTQKVDVIIGSLSSEILKQSIIKAAGIEVKTAYETESKNNPNSILISTLPGQLPCKRIFFLKWQPDANDAIFRQSIVDFIWNVMQNVISYNYTSIAFPAIGCGKHGCSVDIVVKTMVKEIKNQLKIRNLSLTVKFVIEPEQQNVYDEFCTQVLGSEEAASEKSVVDQLPSLWERSTENKIRFVVSNITDEYKSIVTDFDQTMKGKYRQIIQVERIQNERWYMQYLAHSQDFKKRLNTDTEKRLYHGCPQEAAHLIMEDCFNRSFAGVNGKSFSCVLAISIVVTSLSGTVYGFGVYFSSNAAYSHNYTLPNSNGERCMFVSRVLIGKTTKGNSSMKTRPVGFDSTTDGNHIFVTYHDAQAVAEYLITYK</sequence>
<evidence type="ECO:0000313" key="11">
    <source>
        <dbReference type="EMBL" id="CAF1232123.1"/>
    </source>
</evidence>
<name>A0A814YKN3_9BILA</name>
<dbReference type="InterPro" id="IPR036537">
    <property type="entry name" value="Adaptor_Cbl_N_dom_sf"/>
</dbReference>
<dbReference type="GO" id="GO:0003714">
    <property type="term" value="F:transcription corepressor activity"/>
    <property type="evidence" value="ECO:0007669"/>
    <property type="project" value="TreeGrafter"/>
</dbReference>
<dbReference type="GO" id="GO:0010629">
    <property type="term" value="P:negative regulation of gene expression"/>
    <property type="evidence" value="ECO:0007669"/>
    <property type="project" value="TreeGrafter"/>
</dbReference>
<dbReference type="SMART" id="SM00060">
    <property type="entry name" value="FN3"/>
    <property type="match status" value="1"/>
</dbReference>
<dbReference type="InterPro" id="IPR012317">
    <property type="entry name" value="Poly(ADP-ribose)pol_cat_dom"/>
</dbReference>
<dbReference type="GO" id="GO:0003950">
    <property type="term" value="F:NAD+ poly-ADP-ribosyltransferase activity"/>
    <property type="evidence" value="ECO:0007669"/>
    <property type="project" value="UniProtKB-UniRule"/>
</dbReference>
<accession>A0A814YKN3</accession>
<keyword evidence="4 6" id="KW-0520">NAD</keyword>
<feature type="compositionally biased region" description="Polar residues" evidence="7">
    <location>
        <begin position="474"/>
        <end position="486"/>
    </location>
</feature>
<keyword evidence="5" id="KW-0539">Nucleus</keyword>
<dbReference type="CDD" id="cd00063">
    <property type="entry name" value="FN3"/>
    <property type="match status" value="1"/>
</dbReference>
<dbReference type="PANTHER" id="PTHR14453:SF67">
    <property type="entry name" value="POLY [ADP-RIBOSE] POLYMERASE"/>
    <property type="match status" value="1"/>
</dbReference>
<dbReference type="EMBL" id="CAJNOQ010009710">
    <property type="protein sequence ID" value="CAF1232123.1"/>
    <property type="molecule type" value="Genomic_DNA"/>
</dbReference>
<evidence type="ECO:0000259" key="8">
    <source>
        <dbReference type="PROSITE" id="PS50853"/>
    </source>
</evidence>
<comment type="subcellular location">
    <subcellularLocation>
        <location evidence="1">Nucleus</location>
    </subcellularLocation>
</comment>
<dbReference type="PANTHER" id="PTHR14453">
    <property type="entry name" value="PARP/ZINC FINGER CCCH TYPE DOMAIN CONTAINING PROTEIN"/>
    <property type="match status" value="1"/>
</dbReference>
<dbReference type="GO" id="GO:0005737">
    <property type="term" value="C:cytoplasm"/>
    <property type="evidence" value="ECO:0007669"/>
    <property type="project" value="TreeGrafter"/>
</dbReference>
<feature type="domain" description="PARP catalytic" evidence="9">
    <location>
        <begin position="908"/>
        <end position="1108"/>
    </location>
</feature>
<feature type="domain" description="Macro" evidence="10">
    <location>
        <begin position="539"/>
        <end position="713"/>
    </location>
</feature>
<dbReference type="SUPFAM" id="SSF49265">
    <property type="entry name" value="Fibronectin type III"/>
    <property type="match status" value="1"/>
</dbReference>
<evidence type="ECO:0000256" key="7">
    <source>
        <dbReference type="SAM" id="MobiDB-lite"/>
    </source>
</evidence>
<evidence type="ECO:0000313" key="13">
    <source>
        <dbReference type="Proteomes" id="UP000663829"/>
    </source>
</evidence>
<evidence type="ECO:0000259" key="9">
    <source>
        <dbReference type="PROSITE" id="PS51059"/>
    </source>
</evidence>
<dbReference type="InterPro" id="IPR013783">
    <property type="entry name" value="Ig-like_fold"/>
</dbReference>
<evidence type="ECO:0000256" key="4">
    <source>
        <dbReference type="ARBA" id="ARBA00023027"/>
    </source>
</evidence>
<feature type="region of interest" description="Disordered" evidence="7">
    <location>
        <begin position="430"/>
        <end position="499"/>
    </location>
</feature>
<feature type="domain" description="Fibronectin type-III" evidence="8">
    <location>
        <begin position="234"/>
        <end position="322"/>
    </location>
</feature>
<dbReference type="PROSITE" id="PS51154">
    <property type="entry name" value="MACRO"/>
    <property type="match status" value="2"/>
</dbReference>
<keyword evidence="13" id="KW-1185">Reference proteome</keyword>
<dbReference type="InterPro" id="IPR052056">
    <property type="entry name" value="Mono-ARTD/PARP"/>
</dbReference>
<dbReference type="SUPFAM" id="SSF56399">
    <property type="entry name" value="ADP-ribosylation"/>
    <property type="match status" value="1"/>
</dbReference>
<evidence type="ECO:0000256" key="1">
    <source>
        <dbReference type="ARBA" id="ARBA00004123"/>
    </source>
</evidence>
<keyword evidence="2 6" id="KW-0328">Glycosyltransferase</keyword>
<protein>
    <recommendedName>
        <fullName evidence="6">Poly [ADP-ribose] polymerase</fullName>
        <shortName evidence="6">PARP</shortName>
        <ecNumber evidence="6">2.4.2.-</ecNumber>
    </recommendedName>
</protein>
<dbReference type="Gene3D" id="1.20.930.20">
    <property type="entry name" value="Adaptor protein Cbl, N-terminal domain"/>
    <property type="match status" value="1"/>
</dbReference>
<dbReference type="OrthoDB" id="6133115at2759"/>
<dbReference type="Proteomes" id="UP000663829">
    <property type="component" value="Unassembled WGS sequence"/>
</dbReference>
<organism evidence="11 13">
    <name type="scientific">Didymodactylos carnosus</name>
    <dbReference type="NCBI Taxonomy" id="1234261"/>
    <lineage>
        <taxon>Eukaryota</taxon>
        <taxon>Metazoa</taxon>
        <taxon>Spiralia</taxon>
        <taxon>Gnathifera</taxon>
        <taxon>Rotifera</taxon>
        <taxon>Eurotatoria</taxon>
        <taxon>Bdelloidea</taxon>
        <taxon>Philodinida</taxon>
        <taxon>Philodinidae</taxon>
        <taxon>Didymodactylos</taxon>
    </lineage>
</organism>
<dbReference type="InterPro" id="IPR043472">
    <property type="entry name" value="Macro_dom-like"/>
</dbReference>
<dbReference type="EC" id="2.4.2.-" evidence="6"/>
<evidence type="ECO:0000256" key="5">
    <source>
        <dbReference type="ARBA" id="ARBA00023242"/>
    </source>
</evidence>
<evidence type="ECO:0000259" key="10">
    <source>
        <dbReference type="PROSITE" id="PS51154"/>
    </source>
</evidence>
<dbReference type="Gene3D" id="3.40.220.10">
    <property type="entry name" value="Leucine Aminopeptidase, subunit E, domain 1"/>
    <property type="match status" value="2"/>
</dbReference>
<dbReference type="AlphaFoldDB" id="A0A814YKN3"/>
<dbReference type="PROSITE" id="PS51059">
    <property type="entry name" value="PARP_CATALYTIC"/>
    <property type="match status" value="1"/>
</dbReference>
<dbReference type="InterPro" id="IPR002589">
    <property type="entry name" value="Macro_dom"/>
</dbReference>
<comment type="caution">
    <text evidence="11">The sequence shown here is derived from an EMBL/GenBank/DDBJ whole genome shotgun (WGS) entry which is preliminary data.</text>
</comment>
<dbReference type="Gene3D" id="2.60.40.10">
    <property type="entry name" value="Immunoglobulins"/>
    <property type="match status" value="1"/>
</dbReference>
<evidence type="ECO:0000256" key="6">
    <source>
        <dbReference type="RuleBase" id="RU362114"/>
    </source>
</evidence>
<dbReference type="InterPro" id="IPR054000">
    <property type="entry name" value="MLKL_N"/>
</dbReference>
<dbReference type="EMBL" id="CAJOBC010009713">
    <property type="protein sequence ID" value="CAF3994753.1"/>
    <property type="molecule type" value="Genomic_DNA"/>
</dbReference>
<dbReference type="SUPFAM" id="SSF52949">
    <property type="entry name" value="Macro domain-like"/>
    <property type="match status" value="2"/>
</dbReference>
<dbReference type="PROSITE" id="PS50853">
    <property type="entry name" value="FN3"/>
    <property type="match status" value="1"/>
</dbReference>
<dbReference type="Pfam" id="PF00041">
    <property type="entry name" value="fn3"/>
    <property type="match status" value="1"/>
</dbReference>
<evidence type="ECO:0000256" key="2">
    <source>
        <dbReference type="ARBA" id="ARBA00022676"/>
    </source>
</evidence>
<evidence type="ECO:0000256" key="3">
    <source>
        <dbReference type="ARBA" id="ARBA00022679"/>
    </source>
</evidence>
<dbReference type="Pfam" id="PF01661">
    <property type="entry name" value="Macro"/>
    <property type="match status" value="2"/>
</dbReference>
<dbReference type="Pfam" id="PF00644">
    <property type="entry name" value="PARP"/>
    <property type="match status" value="1"/>
</dbReference>
<dbReference type="GO" id="GO:0007166">
    <property type="term" value="P:cell surface receptor signaling pathway"/>
    <property type="evidence" value="ECO:0007669"/>
    <property type="project" value="InterPro"/>
</dbReference>
<proteinExistence type="predicted"/>
<dbReference type="Proteomes" id="UP000681722">
    <property type="component" value="Unassembled WGS sequence"/>
</dbReference>
<evidence type="ECO:0000313" key="12">
    <source>
        <dbReference type="EMBL" id="CAF3994753.1"/>
    </source>
</evidence>
<dbReference type="InterPro" id="IPR036116">
    <property type="entry name" value="FN3_sf"/>
</dbReference>
<dbReference type="CDD" id="cd21037">
    <property type="entry name" value="MLKL_NTD"/>
    <property type="match status" value="1"/>
</dbReference>
<gene>
    <name evidence="11" type="ORF">GPM918_LOCUS25228</name>
    <name evidence="12" type="ORF">SRO942_LOCUS25233</name>
</gene>
<dbReference type="Gene3D" id="3.90.228.10">
    <property type="match status" value="1"/>
</dbReference>
<dbReference type="InterPro" id="IPR059179">
    <property type="entry name" value="MLKL-like_MCAfunc"/>
</dbReference>
<dbReference type="Pfam" id="PF22215">
    <property type="entry name" value="MLKL_N"/>
    <property type="match status" value="1"/>
</dbReference>
<feature type="domain" description="Macro" evidence="10">
    <location>
        <begin position="720"/>
        <end position="893"/>
    </location>
</feature>